<evidence type="ECO:0000256" key="4">
    <source>
        <dbReference type="ARBA" id="ARBA00022989"/>
    </source>
</evidence>
<dbReference type="Pfam" id="PF02653">
    <property type="entry name" value="BPD_transp_2"/>
    <property type="match status" value="1"/>
</dbReference>
<feature type="transmembrane region" description="Helical" evidence="6">
    <location>
        <begin position="47"/>
        <end position="73"/>
    </location>
</feature>
<dbReference type="PANTHER" id="PTHR32196:SF69">
    <property type="entry name" value="BRANCHED-CHAIN AMINO ACID TRANSPORT SYSTEM, PERMEASE PROTEIN"/>
    <property type="match status" value="1"/>
</dbReference>
<reference evidence="7 8" key="1">
    <citation type="submission" date="2024-01" db="EMBL/GenBank/DDBJ databases">
        <authorList>
            <person name="Kunselman E."/>
        </authorList>
    </citation>
    <scope>NUCLEOTIDE SEQUENCE [LARGE SCALE GENOMIC DNA]</scope>
    <source>
        <strain evidence="7">2 abalone samples</strain>
    </source>
</reference>
<comment type="subcellular location">
    <subcellularLocation>
        <location evidence="1">Cell membrane</location>
        <topology evidence="1">Multi-pass membrane protein</topology>
    </subcellularLocation>
</comment>
<dbReference type="InterPro" id="IPR001851">
    <property type="entry name" value="ABC_transp_permease"/>
</dbReference>
<feature type="transmembrane region" description="Helical" evidence="6">
    <location>
        <begin position="85"/>
        <end position="103"/>
    </location>
</feature>
<name>A0ABP0ERX7_9RICK</name>
<keyword evidence="8" id="KW-1185">Reference proteome</keyword>
<dbReference type="RefSeq" id="WP_338363556.1">
    <property type="nucleotide sequence ID" value="NZ_CAWVOK010000008.1"/>
</dbReference>
<proteinExistence type="predicted"/>
<keyword evidence="2" id="KW-1003">Cell membrane</keyword>
<dbReference type="CDD" id="cd06574">
    <property type="entry name" value="TM_PBP1_branched-chain-AA_like"/>
    <property type="match status" value="1"/>
</dbReference>
<feature type="transmembrane region" description="Helical" evidence="6">
    <location>
        <begin position="123"/>
        <end position="141"/>
    </location>
</feature>
<organism evidence="7 8">
    <name type="scientific">Candidatus Xenohaliotis californiensis</name>
    <dbReference type="NCBI Taxonomy" id="84677"/>
    <lineage>
        <taxon>Bacteria</taxon>
        <taxon>Pseudomonadati</taxon>
        <taxon>Pseudomonadota</taxon>
        <taxon>Alphaproteobacteria</taxon>
        <taxon>Rickettsiales</taxon>
        <taxon>Anaplasmataceae</taxon>
        <taxon>Candidatus Xenohaliotis</taxon>
    </lineage>
</organism>
<keyword evidence="3 6" id="KW-0812">Transmembrane</keyword>
<gene>
    <name evidence="7" type="ORF">CAXC1_170003</name>
</gene>
<evidence type="ECO:0000313" key="7">
    <source>
        <dbReference type="EMBL" id="CAK8162484.1"/>
    </source>
</evidence>
<feature type="transmembrane region" description="Helical" evidence="6">
    <location>
        <begin position="5"/>
        <end position="27"/>
    </location>
</feature>
<feature type="transmembrane region" description="Helical" evidence="6">
    <location>
        <begin position="172"/>
        <end position="191"/>
    </location>
</feature>
<accession>A0ABP0ERX7</accession>
<dbReference type="PANTHER" id="PTHR32196">
    <property type="entry name" value="ABC TRANSPORTER PERMEASE PROTEIN YPHD-RELATED-RELATED"/>
    <property type="match status" value="1"/>
</dbReference>
<feature type="transmembrane region" description="Helical" evidence="6">
    <location>
        <begin position="197"/>
        <end position="218"/>
    </location>
</feature>
<dbReference type="EMBL" id="CAWVOK010000008">
    <property type="protein sequence ID" value="CAK8162484.1"/>
    <property type="molecule type" value="Genomic_DNA"/>
</dbReference>
<protein>
    <submittedName>
        <fullName evidence="7">ABC transport system permease protein</fullName>
    </submittedName>
</protein>
<dbReference type="Proteomes" id="UP001314181">
    <property type="component" value="Unassembled WGS sequence"/>
</dbReference>
<evidence type="ECO:0000256" key="6">
    <source>
        <dbReference type="SAM" id="Phobius"/>
    </source>
</evidence>
<comment type="caution">
    <text evidence="7">The sequence shown here is derived from an EMBL/GenBank/DDBJ whole genome shotgun (WGS) entry which is preliminary data.</text>
</comment>
<evidence type="ECO:0000256" key="2">
    <source>
        <dbReference type="ARBA" id="ARBA00022475"/>
    </source>
</evidence>
<evidence type="ECO:0000256" key="1">
    <source>
        <dbReference type="ARBA" id="ARBA00004651"/>
    </source>
</evidence>
<evidence type="ECO:0000256" key="3">
    <source>
        <dbReference type="ARBA" id="ARBA00022692"/>
    </source>
</evidence>
<keyword evidence="4 6" id="KW-1133">Transmembrane helix</keyword>
<keyword evidence="5 6" id="KW-0472">Membrane</keyword>
<evidence type="ECO:0000256" key="5">
    <source>
        <dbReference type="ARBA" id="ARBA00023136"/>
    </source>
</evidence>
<sequence>MTIELLHIGILQGLILSIIAFGIMIPFRFLNFPDLTAEGAYPLGGAVYASLVVVGMPQILAIMAAVVAGGLLAIGTSQVALHLKVNSLLAGIILSTMAYSANLRIMGKPNIALFEIGGINLDLMSLIIIVGICILPFFLFLHSDFGLRFQMVGHNPKFTVTHGISVNKYTSLGLFIAGSMFGLAGSLIVQMQQFMDVGMGVGIVIHGLASLMIGESIVGNNTIAKQLAAPIIGALIYQQIQGIALSFGLAPSDLKFFTGSIALIVLAIQKEGKNVS</sequence>
<evidence type="ECO:0000313" key="8">
    <source>
        <dbReference type="Proteomes" id="UP001314181"/>
    </source>
</evidence>